<keyword evidence="3 5" id="KW-1133">Transmembrane helix</keyword>
<accession>B9L2F7</accession>
<feature type="transmembrane region" description="Helical" evidence="5">
    <location>
        <begin position="67"/>
        <end position="85"/>
    </location>
</feature>
<sequence length="129" mass="13815">MEWAFLAGRVIFGLFFVINGVNHFAMWRAMSGYAASKGVPAPQAAVIITGIMLLLGGASVATGYQPVIGNLLLIIFLVPVAFWMHNFWAESDPMMRANQMAHFLKNLALAGAALALLGVPTPWPLSLGS</sequence>
<evidence type="ECO:0000256" key="4">
    <source>
        <dbReference type="ARBA" id="ARBA00023136"/>
    </source>
</evidence>
<evidence type="ECO:0000256" key="1">
    <source>
        <dbReference type="ARBA" id="ARBA00004141"/>
    </source>
</evidence>
<keyword evidence="7" id="KW-1185">Reference proteome</keyword>
<dbReference type="Proteomes" id="UP000000447">
    <property type="component" value="Chromosome"/>
</dbReference>
<gene>
    <name evidence="6" type="ordered locus">trd_1359</name>
</gene>
<dbReference type="STRING" id="309801.trd_1359"/>
<dbReference type="KEGG" id="tro:trd_1359"/>
<dbReference type="HOGENOM" id="CLU_058421_8_2_0"/>
<evidence type="ECO:0000256" key="5">
    <source>
        <dbReference type="SAM" id="Phobius"/>
    </source>
</evidence>
<keyword evidence="2 5" id="KW-0812">Transmembrane</keyword>
<keyword evidence="4 5" id="KW-0472">Membrane</keyword>
<protein>
    <submittedName>
        <fullName evidence="6">DoxX subfamily</fullName>
    </submittedName>
</protein>
<feature type="transmembrane region" description="Helical" evidence="5">
    <location>
        <begin position="106"/>
        <end position="125"/>
    </location>
</feature>
<evidence type="ECO:0000313" key="7">
    <source>
        <dbReference type="Proteomes" id="UP000000447"/>
    </source>
</evidence>
<proteinExistence type="predicted"/>
<feature type="transmembrane region" description="Helical" evidence="5">
    <location>
        <begin position="39"/>
        <end position="61"/>
    </location>
</feature>
<dbReference type="InterPro" id="IPR032808">
    <property type="entry name" value="DoxX"/>
</dbReference>
<organism evidence="6 7">
    <name type="scientific">Thermomicrobium roseum (strain ATCC 27502 / DSM 5159 / P-2)</name>
    <dbReference type="NCBI Taxonomy" id="309801"/>
    <lineage>
        <taxon>Bacteria</taxon>
        <taxon>Pseudomonadati</taxon>
        <taxon>Thermomicrobiota</taxon>
        <taxon>Thermomicrobia</taxon>
        <taxon>Thermomicrobiales</taxon>
        <taxon>Thermomicrobiaceae</taxon>
        <taxon>Thermomicrobium</taxon>
    </lineage>
</organism>
<name>B9L2F7_THERP</name>
<dbReference type="eggNOG" id="COG2259">
    <property type="taxonomic scope" value="Bacteria"/>
</dbReference>
<dbReference type="GO" id="GO:0016020">
    <property type="term" value="C:membrane"/>
    <property type="evidence" value="ECO:0007669"/>
    <property type="project" value="UniProtKB-SubCell"/>
</dbReference>
<dbReference type="OrthoDB" id="9792760at2"/>
<dbReference type="RefSeq" id="WP_015922308.1">
    <property type="nucleotide sequence ID" value="NC_011959.1"/>
</dbReference>
<comment type="subcellular location">
    <subcellularLocation>
        <location evidence="1">Membrane</location>
        <topology evidence="1">Multi-pass membrane protein</topology>
    </subcellularLocation>
</comment>
<dbReference type="Pfam" id="PF07681">
    <property type="entry name" value="DoxX"/>
    <property type="match status" value="1"/>
</dbReference>
<dbReference type="EMBL" id="CP001275">
    <property type="protein sequence ID" value="ACM05291.1"/>
    <property type="molecule type" value="Genomic_DNA"/>
</dbReference>
<dbReference type="AlphaFoldDB" id="B9L2F7"/>
<evidence type="ECO:0000256" key="3">
    <source>
        <dbReference type="ARBA" id="ARBA00022989"/>
    </source>
</evidence>
<feature type="transmembrane region" description="Helical" evidence="5">
    <location>
        <begin position="6"/>
        <end position="27"/>
    </location>
</feature>
<evidence type="ECO:0000256" key="2">
    <source>
        <dbReference type="ARBA" id="ARBA00022692"/>
    </source>
</evidence>
<reference evidence="6 7" key="1">
    <citation type="journal article" date="2009" name="PLoS ONE">
        <title>Complete genome sequence of the aerobic CO-oxidizing thermophile Thermomicrobium roseum.</title>
        <authorList>
            <person name="Wu D."/>
            <person name="Raymond J."/>
            <person name="Wu M."/>
            <person name="Chatterji S."/>
            <person name="Ren Q."/>
            <person name="Graham J.E."/>
            <person name="Bryant D.A."/>
            <person name="Robb F."/>
            <person name="Colman A."/>
            <person name="Tallon L.J."/>
            <person name="Badger J.H."/>
            <person name="Madupu R."/>
            <person name="Ward N.L."/>
            <person name="Eisen J.A."/>
        </authorList>
    </citation>
    <scope>NUCLEOTIDE SEQUENCE [LARGE SCALE GENOMIC DNA]</scope>
    <source>
        <strain evidence="7">ATCC 27502 / DSM 5159 / P-2</strain>
    </source>
</reference>
<evidence type="ECO:0000313" key="6">
    <source>
        <dbReference type="EMBL" id="ACM05291.1"/>
    </source>
</evidence>